<proteinExistence type="inferred from homology"/>
<keyword evidence="5 8" id="KW-0378">Hydrolase</keyword>
<dbReference type="RefSeq" id="WP_343756532.1">
    <property type="nucleotide sequence ID" value="NZ_BAAACW010000138.1"/>
</dbReference>
<dbReference type="SUPFAM" id="SSF52317">
    <property type="entry name" value="Class I glutamine amidotransferase-like"/>
    <property type="match status" value="1"/>
</dbReference>
<dbReference type="EMBL" id="BAAACW010000138">
    <property type="protein sequence ID" value="GAA0369477.1"/>
    <property type="molecule type" value="Genomic_DNA"/>
</dbReference>
<evidence type="ECO:0000256" key="5">
    <source>
        <dbReference type="ARBA" id="ARBA00022801"/>
    </source>
</evidence>
<dbReference type="InterPro" id="IPR013739">
    <property type="entry name" value="Beta_galactosidase_C"/>
</dbReference>
<sequence>MENNIYYGACVYPELWSDDIMIEDYDHMKELGMNLARMGEFAWSTFEPTPGNYDFSVLERSLELTRERGIKVVVCTPTPTPPIWLTHNHPERLNVNSNGQRMHHGSRQHICTNNKYFRERANLLVDKMMQVVKKYNHVVAIQLDNEFKAHTGHCLDFDCKKLWSEWLENKYLTVENLNNRWGTKIWSQEYFDFNQVVQPLPTPFIHNSSLLLNYKRFLHEKLAEFVREQVKIIKNHSDIPVTHNTGMFFDVDNELIGNEIDFMSFDTYTPVEHYENFVLNHERWRYIRNDTRYTMLLETSTSHNGHLENYGSMHDYGYVEAESFVTYASGTSAFTYWPFRGQRSGCEQPHGSVVSSWGDKTIGYDSVLKVSQLFKCIKPLISETVLIEPKVSITYSDRARTFIDNEHGGVYNYKELMNSFHKHFLDLNIHRKIIPEGHELNGTEVLFSPFMHNISEDYFNRAVEFMKKGGIWFVGPMSGDRTEEHHWHTDNGLGRLGELLNLKSSIQFFSKNKQVTGKAMGIFSELNGLNTLIEIDEKFSKGKVTSHTAQGQSFLVEKKIGKGLLVYLGAHVSEELMKELIQHYASEFRINEIIETSEEVIVFNRVDINNNDFQYWMVNLSREEKEIQLNKSFKNLIDNEIFEKGIHTLAPYKYLVLTLE</sequence>
<feature type="domain" description="Glycoside hydrolase family 42 N-terminal" evidence="9">
    <location>
        <begin position="10"/>
        <end position="372"/>
    </location>
</feature>
<dbReference type="PANTHER" id="PTHR36447">
    <property type="entry name" value="BETA-GALACTOSIDASE GANA"/>
    <property type="match status" value="1"/>
</dbReference>
<evidence type="ECO:0000256" key="3">
    <source>
        <dbReference type="ARBA" id="ARBA00012756"/>
    </source>
</evidence>
<comment type="similarity">
    <text evidence="2 8">Belongs to the glycosyl hydrolase 42 family.</text>
</comment>
<dbReference type="EC" id="3.2.1.23" evidence="3 8"/>
<evidence type="ECO:0000259" key="9">
    <source>
        <dbReference type="Pfam" id="PF02449"/>
    </source>
</evidence>
<evidence type="ECO:0000256" key="1">
    <source>
        <dbReference type="ARBA" id="ARBA00001412"/>
    </source>
</evidence>
<protein>
    <recommendedName>
        <fullName evidence="3 8">Beta-galactosidase</fullName>
        <shortName evidence="8">Beta-gal</shortName>
        <ecNumber evidence="3 8">3.2.1.23</ecNumber>
    </recommendedName>
</protein>
<comment type="caution">
    <text evidence="12">The sequence shown here is derived from an EMBL/GenBank/DDBJ whole genome shotgun (WGS) entry which is preliminary data.</text>
</comment>
<dbReference type="Proteomes" id="UP001501166">
    <property type="component" value="Unassembled WGS sequence"/>
</dbReference>
<reference evidence="13" key="1">
    <citation type="journal article" date="2019" name="Int. J. Syst. Evol. Microbiol.">
        <title>The Global Catalogue of Microorganisms (GCM) 10K type strain sequencing project: providing services to taxonomists for standard genome sequencing and annotation.</title>
        <authorList>
            <consortium name="The Broad Institute Genomics Platform"/>
            <consortium name="The Broad Institute Genome Sequencing Center for Infectious Disease"/>
            <person name="Wu L."/>
            <person name="Ma J."/>
        </authorList>
    </citation>
    <scope>NUCLEOTIDE SEQUENCE [LARGE SCALE GENOMIC DNA]</scope>
    <source>
        <strain evidence="13">JCM 12662</strain>
    </source>
</reference>
<organism evidence="12 13">
    <name type="scientific">Alkalibacterium iburiense</name>
    <dbReference type="NCBI Taxonomy" id="290589"/>
    <lineage>
        <taxon>Bacteria</taxon>
        <taxon>Bacillati</taxon>
        <taxon>Bacillota</taxon>
        <taxon>Bacilli</taxon>
        <taxon>Lactobacillales</taxon>
        <taxon>Carnobacteriaceae</taxon>
        <taxon>Alkalibacterium</taxon>
    </lineage>
</organism>
<dbReference type="InterPro" id="IPR013738">
    <property type="entry name" value="Beta_galactosidase_Trimer"/>
</dbReference>
<evidence type="ECO:0000259" key="11">
    <source>
        <dbReference type="Pfam" id="PF08533"/>
    </source>
</evidence>
<dbReference type="PANTHER" id="PTHR36447:SF2">
    <property type="entry name" value="BETA-GALACTOSIDASE YESZ"/>
    <property type="match status" value="1"/>
</dbReference>
<evidence type="ECO:0000256" key="2">
    <source>
        <dbReference type="ARBA" id="ARBA00005940"/>
    </source>
</evidence>
<dbReference type="InterPro" id="IPR029062">
    <property type="entry name" value="Class_I_gatase-like"/>
</dbReference>
<dbReference type="Pfam" id="PF02449">
    <property type="entry name" value="Glyco_hydro_42"/>
    <property type="match status" value="1"/>
</dbReference>
<dbReference type="Gene3D" id="3.20.20.80">
    <property type="entry name" value="Glycosidases"/>
    <property type="match status" value="1"/>
</dbReference>
<evidence type="ECO:0000259" key="10">
    <source>
        <dbReference type="Pfam" id="PF08532"/>
    </source>
</evidence>
<feature type="domain" description="Beta-galactosidase C-terminal" evidence="11">
    <location>
        <begin position="615"/>
        <end position="658"/>
    </location>
</feature>
<evidence type="ECO:0000313" key="12">
    <source>
        <dbReference type="EMBL" id="GAA0369477.1"/>
    </source>
</evidence>
<evidence type="ECO:0000256" key="6">
    <source>
        <dbReference type="ARBA" id="ARBA00022833"/>
    </source>
</evidence>
<dbReference type="SUPFAM" id="SSF51445">
    <property type="entry name" value="(Trans)glycosidases"/>
    <property type="match status" value="1"/>
</dbReference>
<dbReference type="PIRSF" id="PIRSF001084">
    <property type="entry name" value="B-galactosidase"/>
    <property type="match status" value="1"/>
</dbReference>
<name>A0ABP3HFA8_9LACT</name>
<evidence type="ECO:0000256" key="8">
    <source>
        <dbReference type="PIRNR" id="PIRNR001084"/>
    </source>
</evidence>
<evidence type="ECO:0000313" key="13">
    <source>
        <dbReference type="Proteomes" id="UP001501166"/>
    </source>
</evidence>
<comment type="catalytic activity">
    <reaction evidence="1 8">
        <text>Hydrolysis of terminal non-reducing beta-D-galactose residues in beta-D-galactosides.</text>
        <dbReference type="EC" id="3.2.1.23"/>
    </reaction>
</comment>
<dbReference type="CDD" id="cd03143">
    <property type="entry name" value="A4_beta-galactosidase_middle_domain"/>
    <property type="match status" value="1"/>
</dbReference>
<evidence type="ECO:0000256" key="7">
    <source>
        <dbReference type="ARBA" id="ARBA00023295"/>
    </source>
</evidence>
<accession>A0ABP3HFA8</accession>
<dbReference type="Gene3D" id="3.40.50.880">
    <property type="match status" value="1"/>
</dbReference>
<keyword evidence="7 8" id="KW-0326">Glycosidase</keyword>
<dbReference type="Pfam" id="PF08532">
    <property type="entry name" value="Glyco_hydro_42M"/>
    <property type="match status" value="1"/>
</dbReference>
<keyword evidence="4" id="KW-0479">Metal-binding</keyword>
<keyword evidence="6" id="KW-0862">Zinc</keyword>
<dbReference type="InterPro" id="IPR017853">
    <property type="entry name" value="GH"/>
</dbReference>
<dbReference type="InterPro" id="IPR013529">
    <property type="entry name" value="Glyco_hydro_42_N"/>
</dbReference>
<feature type="domain" description="Beta-galactosidase trimerisation" evidence="10">
    <location>
        <begin position="390"/>
        <end position="590"/>
    </location>
</feature>
<dbReference type="InterPro" id="IPR003476">
    <property type="entry name" value="Glyco_hydro_42"/>
</dbReference>
<dbReference type="Pfam" id="PF08533">
    <property type="entry name" value="Glyco_hydro_42C"/>
    <property type="match status" value="1"/>
</dbReference>
<evidence type="ECO:0000256" key="4">
    <source>
        <dbReference type="ARBA" id="ARBA00022723"/>
    </source>
</evidence>
<keyword evidence="13" id="KW-1185">Reference proteome</keyword>
<gene>
    <name evidence="12" type="primary">yesZ_1</name>
    <name evidence="12" type="ORF">GCM10008932_21430</name>
</gene>